<evidence type="ECO:0000256" key="5">
    <source>
        <dbReference type="SAM" id="MobiDB-lite"/>
    </source>
</evidence>
<dbReference type="GO" id="GO:0016020">
    <property type="term" value="C:membrane"/>
    <property type="evidence" value="ECO:0007669"/>
    <property type="project" value="UniProtKB-SubCell"/>
</dbReference>
<evidence type="ECO:0000313" key="9">
    <source>
        <dbReference type="Proteomes" id="UP000001568"/>
    </source>
</evidence>
<evidence type="ECO:0000256" key="3">
    <source>
        <dbReference type="ARBA" id="ARBA00022989"/>
    </source>
</evidence>
<dbReference type="OrthoDB" id="690928at2759"/>
<keyword evidence="9" id="KW-1185">Reference proteome</keyword>
<protein>
    <recommendedName>
        <fullName evidence="7">PIG-P domain-containing protein</fullName>
    </recommendedName>
</protein>
<evidence type="ECO:0000256" key="4">
    <source>
        <dbReference type="ARBA" id="ARBA00023136"/>
    </source>
</evidence>
<sequence>MPRGRRARAPRDDARDDDELRDVSPSEAYGFAGMALTTLAFALWLVGVFASEAALERLGAPSGAAARHYARALPMWLIASCLYAFVGYECLNLMSTPDDAATTFGATDPDPSEYVLDGGRRANETFDLDEGLRSSIPLFRDISQAEVTARMFRERGDAAADAEAKSRTRTTRSRSKKAS</sequence>
<keyword evidence="4 6" id="KW-0472">Membrane</keyword>
<dbReference type="RefSeq" id="XP_001419784.1">
    <property type="nucleotide sequence ID" value="XM_001419747.1"/>
</dbReference>
<reference evidence="8 9" key="1">
    <citation type="journal article" date="2007" name="Proc. Natl. Acad. Sci. U.S.A.">
        <title>The tiny eukaryote Ostreococcus provides genomic insights into the paradox of plankton speciation.</title>
        <authorList>
            <person name="Palenik B."/>
            <person name="Grimwood J."/>
            <person name="Aerts A."/>
            <person name="Rouze P."/>
            <person name="Salamov A."/>
            <person name="Putnam N."/>
            <person name="Dupont C."/>
            <person name="Jorgensen R."/>
            <person name="Derelle E."/>
            <person name="Rombauts S."/>
            <person name="Zhou K."/>
            <person name="Otillar R."/>
            <person name="Merchant S.S."/>
            <person name="Podell S."/>
            <person name="Gaasterland T."/>
            <person name="Napoli C."/>
            <person name="Gendler K."/>
            <person name="Manuell A."/>
            <person name="Tai V."/>
            <person name="Vallon O."/>
            <person name="Piganeau G."/>
            <person name="Jancek S."/>
            <person name="Heijde M."/>
            <person name="Jabbari K."/>
            <person name="Bowler C."/>
            <person name="Lohr M."/>
            <person name="Robbens S."/>
            <person name="Werner G."/>
            <person name="Dubchak I."/>
            <person name="Pazour G.J."/>
            <person name="Ren Q."/>
            <person name="Paulsen I."/>
            <person name="Delwiche C."/>
            <person name="Schmutz J."/>
            <person name="Rokhsar D."/>
            <person name="Van de Peer Y."/>
            <person name="Moreau H."/>
            <person name="Grigoriev I.V."/>
        </authorList>
    </citation>
    <scope>NUCLEOTIDE SEQUENCE [LARGE SCALE GENOMIC DNA]</scope>
    <source>
        <strain evidence="8 9">CCE9901</strain>
    </source>
</reference>
<accession>A4S2P1</accession>
<evidence type="ECO:0000256" key="6">
    <source>
        <dbReference type="SAM" id="Phobius"/>
    </source>
</evidence>
<dbReference type="OMA" id="PSEAYGF"/>
<feature type="transmembrane region" description="Helical" evidence="6">
    <location>
        <begin position="69"/>
        <end position="88"/>
    </location>
</feature>
<dbReference type="Proteomes" id="UP000001568">
    <property type="component" value="Chromosome 9"/>
</dbReference>
<feature type="transmembrane region" description="Helical" evidence="6">
    <location>
        <begin position="28"/>
        <end position="49"/>
    </location>
</feature>
<dbReference type="Pfam" id="PF08510">
    <property type="entry name" value="PIG-P"/>
    <property type="match status" value="1"/>
</dbReference>
<dbReference type="STRING" id="436017.A4S2P1"/>
<dbReference type="HOGENOM" id="CLU_1505861_0_0_1"/>
<feature type="compositionally biased region" description="Basic and acidic residues" evidence="5">
    <location>
        <begin position="156"/>
        <end position="166"/>
    </location>
</feature>
<dbReference type="Gramene" id="ABO98077">
    <property type="protein sequence ID" value="ABO98077"/>
    <property type="gene ID" value="OSTLU_93247"/>
</dbReference>
<feature type="region of interest" description="Disordered" evidence="5">
    <location>
        <begin position="156"/>
        <end position="179"/>
    </location>
</feature>
<dbReference type="GeneID" id="5003565"/>
<organism evidence="8 9">
    <name type="scientific">Ostreococcus lucimarinus (strain CCE9901)</name>
    <dbReference type="NCBI Taxonomy" id="436017"/>
    <lineage>
        <taxon>Eukaryota</taxon>
        <taxon>Viridiplantae</taxon>
        <taxon>Chlorophyta</taxon>
        <taxon>Mamiellophyceae</taxon>
        <taxon>Mamiellales</taxon>
        <taxon>Bathycoccaceae</taxon>
        <taxon>Ostreococcus</taxon>
    </lineage>
</organism>
<feature type="region of interest" description="Disordered" evidence="5">
    <location>
        <begin position="1"/>
        <end position="21"/>
    </location>
</feature>
<evidence type="ECO:0000313" key="8">
    <source>
        <dbReference type="EMBL" id="ABO98077.1"/>
    </source>
</evidence>
<dbReference type="EMBL" id="CP000589">
    <property type="protein sequence ID" value="ABO98077.1"/>
    <property type="molecule type" value="Genomic_DNA"/>
</dbReference>
<keyword evidence="3 6" id="KW-1133">Transmembrane helix</keyword>
<keyword evidence="2 6" id="KW-0812">Transmembrane</keyword>
<comment type="subcellular location">
    <subcellularLocation>
        <location evidence="1">Membrane</location>
        <topology evidence="1">Multi-pass membrane protein</topology>
    </subcellularLocation>
</comment>
<dbReference type="AlphaFoldDB" id="A4S2P1"/>
<evidence type="ECO:0000256" key="1">
    <source>
        <dbReference type="ARBA" id="ARBA00004141"/>
    </source>
</evidence>
<proteinExistence type="predicted"/>
<gene>
    <name evidence="8" type="ORF">OSTLU_93247</name>
</gene>
<feature type="compositionally biased region" description="Basic residues" evidence="5">
    <location>
        <begin position="167"/>
        <end position="179"/>
    </location>
</feature>
<name>A4S2P1_OSTLU</name>
<evidence type="ECO:0000259" key="7">
    <source>
        <dbReference type="Pfam" id="PF08510"/>
    </source>
</evidence>
<dbReference type="KEGG" id="olu:OSTLU_93247"/>
<evidence type="ECO:0000256" key="2">
    <source>
        <dbReference type="ARBA" id="ARBA00022692"/>
    </source>
</evidence>
<feature type="domain" description="PIG-P" evidence="7">
    <location>
        <begin position="26"/>
        <end position="152"/>
    </location>
</feature>
<dbReference type="InterPro" id="IPR013717">
    <property type="entry name" value="PIG-P"/>
</dbReference>